<feature type="domain" description="N-acetyltransferase" evidence="2">
    <location>
        <begin position="4"/>
        <end position="153"/>
    </location>
</feature>
<dbReference type="Proteomes" id="UP000253868">
    <property type="component" value="Chromosome"/>
</dbReference>
<dbReference type="Pfam" id="PF13302">
    <property type="entry name" value="Acetyltransf_3"/>
    <property type="match status" value="1"/>
</dbReference>
<keyword evidence="4" id="KW-1185">Reference proteome</keyword>
<organism evidence="3 4">
    <name type="scientific">Streptomyces paludis</name>
    <dbReference type="NCBI Taxonomy" id="2282738"/>
    <lineage>
        <taxon>Bacteria</taxon>
        <taxon>Bacillati</taxon>
        <taxon>Actinomycetota</taxon>
        <taxon>Actinomycetes</taxon>
        <taxon>Kitasatosporales</taxon>
        <taxon>Streptomycetaceae</taxon>
        <taxon>Streptomyces</taxon>
    </lineage>
</organism>
<evidence type="ECO:0000259" key="2">
    <source>
        <dbReference type="Pfam" id="PF13302"/>
    </source>
</evidence>
<dbReference type="InterPro" id="IPR000182">
    <property type="entry name" value="GNAT_dom"/>
</dbReference>
<keyword evidence="3" id="KW-0808">Transferase</keyword>
<dbReference type="InterPro" id="IPR016181">
    <property type="entry name" value="Acyl_CoA_acyltransferase"/>
</dbReference>
<dbReference type="Gene3D" id="3.40.630.30">
    <property type="match status" value="1"/>
</dbReference>
<dbReference type="KEGG" id="spad:DVK44_06960"/>
<dbReference type="OrthoDB" id="4403558at2"/>
<protein>
    <submittedName>
        <fullName evidence="3">N-acetyltransferase</fullName>
    </submittedName>
</protein>
<dbReference type="SUPFAM" id="SSF55729">
    <property type="entry name" value="Acyl-CoA N-acyltransferases (Nat)"/>
    <property type="match status" value="1"/>
</dbReference>
<accession>A0A345I0E5</accession>
<feature type="region of interest" description="Disordered" evidence="1">
    <location>
        <begin position="53"/>
        <end position="77"/>
    </location>
</feature>
<evidence type="ECO:0000313" key="3">
    <source>
        <dbReference type="EMBL" id="AXG82419.1"/>
    </source>
</evidence>
<dbReference type="AlphaFoldDB" id="A0A345I0E5"/>
<evidence type="ECO:0000313" key="4">
    <source>
        <dbReference type="Proteomes" id="UP000253868"/>
    </source>
</evidence>
<reference evidence="4" key="1">
    <citation type="submission" date="2018-07" db="EMBL/GenBank/DDBJ databases">
        <authorList>
            <person name="Zhao J."/>
        </authorList>
    </citation>
    <scope>NUCLEOTIDE SEQUENCE [LARGE SCALE GENOMIC DNA]</scope>
    <source>
        <strain evidence="4">GSSD-12</strain>
    </source>
</reference>
<evidence type="ECO:0000256" key="1">
    <source>
        <dbReference type="SAM" id="MobiDB-lite"/>
    </source>
</evidence>
<name>A0A345I0E5_9ACTN</name>
<dbReference type="GO" id="GO:0016747">
    <property type="term" value="F:acyltransferase activity, transferring groups other than amino-acyl groups"/>
    <property type="evidence" value="ECO:0007669"/>
    <property type="project" value="InterPro"/>
</dbReference>
<sequence length="172" mass="18465">MAAALADPALHTFIGGEPATAEELRRKYTAMVAGSPLPVISWCNWVIGVRRPDVPDRTDGTDGTDLPEGRDGPDGPDPLAGYVQATVAPGRHGAGPVAEIAWVVGTPWQGRGFAKEAARGLVRWLEERGVRTLRAHIHPDHRASAAVAAAVGLAPTDEWYDNEVRWQRHLDG</sequence>
<proteinExistence type="predicted"/>
<dbReference type="EMBL" id="CP031194">
    <property type="protein sequence ID" value="AXG82419.1"/>
    <property type="molecule type" value="Genomic_DNA"/>
</dbReference>
<gene>
    <name evidence="3" type="ORF">DVK44_06960</name>
</gene>